<dbReference type="NCBIfam" id="TIGR01691">
    <property type="entry name" value="enolase-ppase"/>
    <property type="match status" value="1"/>
</dbReference>
<dbReference type="SFLD" id="SFLDS00003">
    <property type="entry name" value="Haloacid_Dehalogenase"/>
    <property type="match status" value="1"/>
</dbReference>
<keyword evidence="1" id="KW-0963">Cytoplasm</keyword>
<dbReference type="FunFam" id="1.10.720.60:FF:000007">
    <property type="entry name" value="Enolase-phosphatase E1"/>
    <property type="match status" value="1"/>
</dbReference>
<dbReference type="Gene3D" id="3.40.50.1000">
    <property type="entry name" value="HAD superfamily/HAD-like"/>
    <property type="match status" value="1"/>
</dbReference>
<organism evidence="8 9">
    <name type="scientific">Terfezia boudieri ATCC MYA-4762</name>
    <dbReference type="NCBI Taxonomy" id="1051890"/>
    <lineage>
        <taxon>Eukaryota</taxon>
        <taxon>Fungi</taxon>
        <taxon>Dikarya</taxon>
        <taxon>Ascomycota</taxon>
        <taxon>Pezizomycotina</taxon>
        <taxon>Pezizomycetes</taxon>
        <taxon>Pezizales</taxon>
        <taxon>Pezizaceae</taxon>
        <taxon>Terfezia</taxon>
    </lineage>
</organism>
<dbReference type="CDD" id="cd01629">
    <property type="entry name" value="HAD_EP"/>
    <property type="match status" value="1"/>
</dbReference>
<keyword evidence="6" id="KW-0486">Methionine biosynthesis</keyword>
<evidence type="ECO:0000256" key="2">
    <source>
        <dbReference type="ARBA" id="ARBA00022605"/>
    </source>
</evidence>
<evidence type="ECO:0000256" key="3">
    <source>
        <dbReference type="ARBA" id="ARBA00022723"/>
    </source>
</evidence>
<dbReference type="PANTHER" id="PTHR20371:SF1">
    <property type="entry name" value="ENOLASE-PHOSPHATASE E1"/>
    <property type="match status" value="1"/>
</dbReference>
<dbReference type="FunFam" id="3.40.50.1000:FF:000079">
    <property type="entry name" value="Enolase-phosphatase E1"/>
    <property type="match status" value="1"/>
</dbReference>
<dbReference type="NCBIfam" id="TIGR01549">
    <property type="entry name" value="HAD-SF-IA-v1"/>
    <property type="match status" value="1"/>
</dbReference>
<keyword evidence="5" id="KW-0460">Magnesium</keyword>
<evidence type="ECO:0000256" key="7">
    <source>
        <dbReference type="ARBA" id="ARBA00023242"/>
    </source>
</evidence>
<dbReference type="AlphaFoldDB" id="A0A3N4LV52"/>
<keyword evidence="4" id="KW-0378">Hydrolase</keyword>
<dbReference type="InterPro" id="IPR006439">
    <property type="entry name" value="HAD-SF_hydro_IA"/>
</dbReference>
<dbReference type="SUPFAM" id="SSF56784">
    <property type="entry name" value="HAD-like"/>
    <property type="match status" value="1"/>
</dbReference>
<keyword evidence="7" id="KW-0539">Nucleus</keyword>
<protein>
    <submittedName>
        <fullName evidence="8">Acireductone synthase-like protein</fullName>
    </submittedName>
</protein>
<evidence type="ECO:0000256" key="5">
    <source>
        <dbReference type="ARBA" id="ARBA00022842"/>
    </source>
</evidence>
<sequence>MAAEGSIKAVLLDIGTACSISFVRDVLFPYALNTLPKFLEENWSSPDFAPYKATFPEHAQKSPAALQSYVRELTEKDIKVACLKNLQGLLWRAGYENGSIKAPIYSDVFPAINIWVREKGLKVLIYSSGSVAAQKLLFRHTDIVGLENGDMTPYLTGYYDTVNAGMKQDPQSYRNIAEDMKIQPEEWLFLSDNVKEVEAAKAAGMNSMIVVRPGNEPLTPGDRAHHRVLDGGFGELVETFLG</sequence>
<gene>
    <name evidence="8" type="ORF">L211DRAFT_653335</name>
</gene>
<evidence type="ECO:0000256" key="4">
    <source>
        <dbReference type="ARBA" id="ARBA00022801"/>
    </source>
</evidence>
<dbReference type="PANTHER" id="PTHR20371">
    <property type="entry name" value="ENOLASE-PHOSPHATASE E1"/>
    <property type="match status" value="1"/>
</dbReference>
<dbReference type="InterPro" id="IPR023943">
    <property type="entry name" value="Enolase-ppase_E1"/>
</dbReference>
<dbReference type="NCBIfam" id="TIGR01509">
    <property type="entry name" value="HAD-SF-IA-v3"/>
    <property type="match status" value="1"/>
</dbReference>
<dbReference type="Gene3D" id="1.10.720.60">
    <property type="match status" value="1"/>
</dbReference>
<dbReference type="InParanoid" id="A0A3N4LV52"/>
<keyword evidence="9" id="KW-1185">Reference proteome</keyword>
<dbReference type="FunCoup" id="A0A3N4LV52">
    <property type="interactions" value="645"/>
</dbReference>
<dbReference type="GO" id="GO:0043874">
    <property type="term" value="F:acireductone synthase activity"/>
    <property type="evidence" value="ECO:0007669"/>
    <property type="project" value="InterPro"/>
</dbReference>
<accession>A0A3N4LV52</accession>
<keyword evidence="2" id="KW-0028">Amino-acid biosynthesis</keyword>
<dbReference type="GO" id="GO:0000287">
    <property type="term" value="F:magnesium ion binding"/>
    <property type="evidence" value="ECO:0007669"/>
    <property type="project" value="InterPro"/>
</dbReference>
<evidence type="ECO:0000313" key="8">
    <source>
        <dbReference type="EMBL" id="RPB26784.1"/>
    </source>
</evidence>
<name>A0A3N4LV52_9PEZI</name>
<dbReference type="InterPro" id="IPR036412">
    <property type="entry name" value="HAD-like_sf"/>
</dbReference>
<evidence type="ECO:0000313" key="9">
    <source>
        <dbReference type="Proteomes" id="UP000267821"/>
    </source>
</evidence>
<proteinExistence type="predicted"/>
<dbReference type="EMBL" id="ML121533">
    <property type="protein sequence ID" value="RPB26784.1"/>
    <property type="molecule type" value="Genomic_DNA"/>
</dbReference>
<dbReference type="Proteomes" id="UP000267821">
    <property type="component" value="Unassembled WGS sequence"/>
</dbReference>
<dbReference type="InterPro" id="IPR023214">
    <property type="entry name" value="HAD_sf"/>
</dbReference>
<dbReference type="OrthoDB" id="272500at2759"/>
<dbReference type="SFLD" id="SFLDG01133">
    <property type="entry name" value="C1.5.4:_Enolase-phosphatase_Li"/>
    <property type="match status" value="1"/>
</dbReference>
<dbReference type="SFLD" id="SFLDG01129">
    <property type="entry name" value="C1.5:_HAD__Beta-PGM__Phosphata"/>
    <property type="match status" value="1"/>
</dbReference>
<dbReference type="Pfam" id="PF00702">
    <property type="entry name" value="Hydrolase"/>
    <property type="match status" value="1"/>
</dbReference>
<reference evidence="8 9" key="1">
    <citation type="journal article" date="2018" name="Nat. Ecol. Evol.">
        <title>Pezizomycetes genomes reveal the molecular basis of ectomycorrhizal truffle lifestyle.</title>
        <authorList>
            <person name="Murat C."/>
            <person name="Payen T."/>
            <person name="Noel B."/>
            <person name="Kuo A."/>
            <person name="Morin E."/>
            <person name="Chen J."/>
            <person name="Kohler A."/>
            <person name="Krizsan K."/>
            <person name="Balestrini R."/>
            <person name="Da Silva C."/>
            <person name="Montanini B."/>
            <person name="Hainaut M."/>
            <person name="Levati E."/>
            <person name="Barry K.W."/>
            <person name="Belfiori B."/>
            <person name="Cichocki N."/>
            <person name="Clum A."/>
            <person name="Dockter R.B."/>
            <person name="Fauchery L."/>
            <person name="Guy J."/>
            <person name="Iotti M."/>
            <person name="Le Tacon F."/>
            <person name="Lindquist E.A."/>
            <person name="Lipzen A."/>
            <person name="Malagnac F."/>
            <person name="Mello A."/>
            <person name="Molinier V."/>
            <person name="Miyauchi S."/>
            <person name="Poulain J."/>
            <person name="Riccioni C."/>
            <person name="Rubini A."/>
            <person name="Sitrit Y."/>
            <person name="Splivallo R."/>
            <person name="Traeger S."/>
            <person name="Wang M."/>
            <person name="Zifcakova L."/>
            <person name="Wipf D."/>
            <person name="Zambonelli A."/>
            <person name="Paolocci F."/>
            <person name="Nowrousian M."/>
            <person name="Ottonello S."/>
            <person name="Baldrian P."/>
            <person name="Spatafora J.W."/>
            <person name="Henrissat B."/>
            <person name="Nagy L.G."/>
            <person name="Aury J.M."/>
            <person name="Wincker P."/>
            <person name="Grigoriev I.V."/>
            <person name="Bonfante P."/>
            <person name="Martin F.M."/>
        </authorList>
    </citation>
    <scope>NUCLEOTIDE SEQUENCE [LARGE SCALE GENOMIC DNA]</scope>
    <source>
        <strain evidence="8 9">ATCC MYA-4762</strain>
    </source>
</reference>
<keyword evidence="3" id="KW-0479">Metal-binding</keyword>
<dbReference type="GO" id="GO:0019509">
    <property type="term" value="P:L-methionine salvage from methylthioadenosine"/>
    <property type="evidence" value="ECO:0007669"/>
    <property type="project" value="InterPro"/>
</dbReference>
<evidence type="ECO:0000256" key="6">
    <source>
        <dbReference type="ARBA" id="ARBA00023167"/>
    </source>
</evidence>
<dbReference type="STRING" id="1051890.A0A3N4LV52"/>
<evidence type="ECO:0000256" key="1">
    <source>
        <dbReference type="ARBA" id="ARBA00022490"/>
    </source>
</evidence>